<dbReference type="Proteomes" id="UP000049455">
    <property type="component" value="Unassembled WGS sequence"/>
</dbReference>
<dbReference type="EMBL" id="CYPR01000078">
    <property type="protein sequence ID" value="CUH37267.1"/>
    <property type="molecule type" value="Genomic_DNA"/>
</dbReference>
<evidence type="ECO:0000256" key="1">
    <source>
        <dbReference type="SAM" id="Phobius"/>
    </source>
</evidence>
<feature type="transmembrane region" description="Helical" evidence="1">
    <location>
        <begin position="56"/>
        <end position="75"/>
    </location>
</feature>
<protein>
    <submittedName>
        <fullName evidence="2">Uncharacterized protein</fullName>
    </submittedName>
</protein>
<evidence type="ECO:0000313" key="2">
    <source>
        <dbReference type="EMBL" id="CUH37267.1"/>
    </source>
</evidence>
<sequence length="92" mass="9366">MSDLSSPAANAAQRRARARARLADAARLLPFLGAAAFLLPDLVLSGGAGAGATLPWLVYLFAVWAVLIGLALHIARRAARIDTTAGGGDGAE</sequence>
<keyword evidence="3" id="KW-1185">Reference proteome</keyword>
<dbReference type="AlphaFoldDB" id="A0A0M7B8N1"/>
<organism evidence="2 3">
    <name type="scientific">Jannaschia seosinensis</name>
    <dbReference type="NCBI Taxonomy" id="313367"/>
    <lineage>
        <taxon>Bacteria</taxon>
        <taxon>Pseudomonadati</taxon>
        <taxon>Pseudomonadota</taxon>
        <taxon>Alphaproteobacteria</taxon>
        <taxon>Rhodobacterales</taxon>
        <taxon>Roseobacteraceae</taxon>
        <taxon>Jannaschia</taxon>
    </lineage>
</organism>
<name>A0A0M7B8N1_9RHOB</name>
<dbReference type="RefSeq" id="WP_055662874.1">
    <property type="nucleotide sequence ID" value="NZ_CYPR01000078.1"/>
</dbReference>
<accession>A0A0M7B8N1</accession>
<keyword evidence="1" id="KW-0812">Transmembrane</keyword>
<reference evidence="2 3" key="1">
    <citation type="submission" date="2015-09" db="EMBL/GenBank/DDBJ databases">
        <authorList>
            <person name="Jackson K.R."/>
            <person name="Lunt B.L."/>
            <person name="Fisher J.N.B."/>
            <person name="Gardner A.V."/>
            <person name="Bailey M.E."/>
            <person name="Deus L.M."/>
            <person name="Earl A.S."/>
            <person name="Gibby P.D."/>
            <person name="Hartmann K.A."/>
            <person name="Liu J.E."/>
            <person name="Manci A.M."/>
            <person name="Nielsen D.A."/>
            <person name="Solomon M.B."/>
            <person name="Breakwell D.P."/>
            <person name="Burnett S.H."/>
            <person name="Grose J.H."/>
        </authorList>
    </citation>
    <scope>NUCLEOTIDE SEQUENCE [LARGE SCALE GENOMIC DNA]</scope>
    <source>
        <strain evidence="2 3">CECT 7799</strain>
    </source>
</reference>
<dbReference type="STRING" id="313367.JSE7799_01274"/>
<proteinExistence type="predicted"/>
<gene>
    <name evidence="2" type="ORF">JSE7799_01274</name>
</gene>
<evidence type="ECO:0000313" key="3">
    <source>
        <dbReference type="Proteomes" id="UP000049455"/>
    </source>
</evidence>
<keyword evidence="1" id="KW-1133">Transmembrane helix</keyword>
<feature type="transmembrane region" description="Helical" evidence="1">
    <location>
        <begin position="25"/>
        <end position="44"/>
    </location>
</feature>
<keyword evidence="1" id="KW-0472">Membrane</keyword>